<dbReference type="STRING" id="980561.A1359_14080"/>
<gene>
    <name evidence="1" type="ORF">A1359_14080</name>
</gene>
<dbReference type="EMBL" id="LUUI01000132">
    <property type="protein sequence ID" value="OAI12080.1"/>
    <property type="molecule type" value="Genomic_DNA"/>
</dbReference>
<protein>
    <submittedName>
        <fullName evidence="1">Transposase</fullName>
    </submittedName>
</protein>
<dbReference type="RefSeq" id="WP_066985484.1">
    <property type="nucleotide sequence ID" value="NZ_LUUI01000132.1"/>
</dbReference>
<dbReference type="Pfam" id="PF05717">
    <property type="entry name" value="TnpB_IS66"/>
    <property type="match status" value="1"/>
</dbReference>
<dbReference type="PANTHER" id="PTHR36455:SF1">
    <property type="entry name" value="BLR8292 PROTEIN"/>
    <property type="match status" value="1"/>
</dbReference>
<evidence type="ECO:0000313" key="1">
    <source>
        <dbReference type="EMBL" id="OAI12080.1"/>
    </source>
</evidence>
<dbReference type="NCBIfam" id="NF033819">
    <property type="entry name" value="IS66_TnpB"/>
    <property type="match status" value="1"/>
</dbReference>
<dbReference type="PANTHER" id="PTHR36455">
    <property type="match status" value="1"/>
</dbReference>
<accession>A0A177N4L4</accession>
<proteinExistence type="predicted"/>
<organism evidence="1 2">
    <name type="scientific">Methylomonas lenta</name>
    <dbReference type="NCBI Taxonomy" id="980561"/>
    <lineage>
        <taxon>Bacteria</taxon>
        <taxon>Pseudomonadati</taxon>
        <taxon>Pseudomonadota</taxon>
        <taxon>Gammaproteobacteria</taxon>
        <taxon>Methylococcales</taxon>
        <taxon>Methylococcaceae</taxon>
        <taxon>Methylomonas</taxon>
    </lineage>
</organism>
<dbReference type="OrthoDB" id="4956084at2"/>
<reference evidence="1 2" key="1">
    <citation type="submission" date="2016-03" db="EMBL/GenBank/DDBJ databases">
        <authorList>
            <person name="Ploux O."/>
        </authorList>
    </citation>
    <scope>NUCLEOTIDE SEQUENCE [LARGE SCALE GENOMIC DNA]</scope>
    <source>
        <strain evidence="1 2">R-45370</strain>
    </source>
</reference>
<dbReference type="AlphaFoldDB" id="A0A177N4L4"/>
<comment type="caution">
    <text evidence="1">The sequence shown here is derived from an EMBL/GenBank/DDBJ whole genome shotgun (WGS) entry which is preliminary data.</text>
</comment>
<name>A0A177N4L4_9GAMM</name>
<sequence>MSQRYLRPSIATPLIYLYREPIDFRKQVNGLAAIVERELGHNLFAGGLYAFTNRQRNKIKCLMWEDNGFILYYKALAEEKFHWPKTHELVIALTGEQINWLLDGVDIQQLKGHKKLDYESVF</sequence>
<keyword evidence="2" id="KW-1185">Reference proteome</keyword>
<dbReference type="InterPro" id="IPR008878">
    <property type="entry name" value="Transposase_IS66_Orf2"/>
</dbReference>
<dbReference type="Proteomes" id="UP000078476">
    <property type="component" value="Unassembled WGS sequence"/>
</dbReference>
<evidence type="ECO:0000313" key="2">
    <source>
        <dbReference type="Proteomes" id="UP000078476"/>
    </source>
</evidence>